<accession>A0A919BIT7</accession>
<gene>
    <name evidence="1" type="ORF">GCM10017161_20040</name>
</gene>
<sequence>MDRNPFTAKWSAQGHTLCLGHWEITYLDLPLVIPRPYVEKDMGTRGNFSYLFEDDDDFIEGEPFESWLDINIEWLVEVFEQHQIPTEPLYFEYFYLAVNAQDWRCSSCGGCM</sequence>
<dbReference type="RefSeq" id="WP_189769937.1">
    <property type="nucleotide sequence ID" value="NZ_BNCK01000004.1"/>
</dbReference>
<evidence type="ECO:0000313" key="2">
    <source>
        <dbReference type="Proteomes" id="UP000623842"/>
    </source>
</evidence>
<dbReference type="EMBL" id="BNCK01000004">
    <property type="protein sequence ID" value="GHF91995.1"/>
    <property type="molecule type" value="Genomic_DNA"/>
</dbReference>
<name>A0A919BIT7_9GAMM</name>
<protein>
    <submittedName>
        <fullName evidence="1">Uncharacterized protein</fullName>
    </submittedName>
</protein>
<keyword evidence="2" id="KW-1185">Reference proteome</keyword>
<dbReference type="Proteomes" id="UP000623842">
    <property type="component" value="Unassembled WGS sequence"/>
</dbReference>
<reference evidence="1" key="1">
    <citation type="journal article" date="2014" name="Int. J. Syst. Evol. Microbiol.">
        <title>Complete genome sequence of Corynebacterium casei LMG S-19264T (=DSM 44701T), isolated from a smear-ripened cheese.</title>
        <authorList>
            <consortium name="US DOE Joint Genome Institute (JGI-PGF)"/>
            <person name="Walter F."/>
            <person name="Albersmeier A."/>
            <person name="Kalinowski J."/>
            <person name="Ruckert C."/>
        </authorList>
    </citation>
    <scope>NUCLEOTIDE SEQUENCE</scope>
    <source>
        <strain evidence="1">KCTC 42731</strain>
    </source>
</reference>
<organism evidence="1 2">
    <name type="scientific">Thalassotalea marina</name>
    <dbReference type="NCBI Taxonomy" id="1673741"/>
    <lineage>
        <taxon>Bacteria</taxon>
        <taxon>Pseudomonadati</taxon>
        <taxon>Pseudomonadota</taxon>
        <taxon>Gammaproteobacteria</taxon>
        <taxon>Alteromonadales</taxon>
        <taxon>Colwelliaceae</taxon>
        <taxon>Thalassotalea</taxon>
    </lineage>
</organism>
<comment type="caution">
    <text evidence="1">The sequence shown here is derived from an EMBL/GenBank/DDBJ whole genome shotgun (WGS) entry which is preliminary data.</text>
</comment>
<evidence type="ECO:0000313" key="1">
    <source>
        <dbReference type="EMBL" id="GHF91995.1"/>
    </source>
</evidence>
<proteinExistence type="predicted"/>
<dbReference type="AlphaFoldDB" id="A0A919BIT7"/>
<reference evidence="1" key="2">
    <citation type="submission" date="2020-09" db="EMBL/GenBank/DDBJ databases">
        <authorList>
            <person name="Sun Q."/>
            <person name="Kim S."/>
        </authorList>
    </citation>
    <scope>NUCLEOTIDE SEQUENCE</scope>
    <source>
        <strain evidence="1">KCTC 42731</strain>
    </source>
</reference>